<keyword evidence="3" id="KW-1185">Reference proteome</keyword>
<reference evidence="2 3" key="1">
    <citation type="submission" date="2020-08" db="EMBL/GenBank/DDBJ databases">
        <title>Complete Genome Sequence of Effusibacillus dendaii Strain skT53, Isolated from Farmland soil.</title>
        <authorList>
            <person name="Konishi T."/>
            <person name="Kawasaki H."/>
        </authorList>
    </citation>
    <scope>NUCLEOTIDE SEQUENCE [LARGE SCALE GENOMIC DNA]</scope>
    <source>
        <strain evidence="3">skT53</strain>
    </source>
</reference>
<evidence type="ECO:0000313" key="2">
    <source>
        <dbReference type="EMBL" id="BCJ86357.1"/>
    </source>
</evidence>
<feature type="region of interest" description="Disordered" evidence="1">
    <location>
        <begin position="100"/>
        <end position="124"/>
    </location>
</feature>
<protein>
    <submittedName>
        <fullName evidence="2">Uncharacterized protein</fullName>
    </submittedName>
</protein>
<dbReference type="EMBL" id="AP023366">
    <property type="protein sequence ID" value="BCJ86357.1"/>
    <property type="molecule type" value="Genomic_DNA"/>
</dbReference>
<dbReference type="Proteomes" id="UP000593802">
    <property type="component" value="Chromosome"/>
</dbReference>
<accession>A0A7I8D8N0</accession>
<organism evidence="2 3">
    <name type="scientific">Effusibacillus dendaii</name>
    <dbReference type="NCBI Taxonomy" id="2743772"/>
    <lineage>
        <taxon>Bacteria</taxon>
        <taxon>Bacillati</taxon>
        <taxon>Bacillota</taxon>
        <taxon>Bacilli</taxon>
        <taxon>Bacillales</taxon>
        <taxon>Alicyclobacillaceae</taxon>
        <taxon>Effusibacillus</taxon>
    </lineage>
</organism>
<dbReference type="AlphaFoldDB" id="A0A7I8D8N0"/>
<sequence length="124" mass="13877">MQYSSATLFEKTMNMYELTLDAKNSPTPYSLETPNLIGQYGLVKTRTGKEDPVTKLFQFESDSSKLDVNQWHHVLKSVPIDYSIPDSVYIKGLAEYKDSAPHTAPETAMQAGQTPERVTDASED</sequence>
<name>A0A7I8D8N0_9BACL</name>
<evidence type="ECO:0000256" key="1">
    <source>
        <dbReference type="SAM" id="MobiDB-lite"/>
    </source>
</evidence>
<gene>
    <name evidence="2" type="ORF">skT53_13420</name>
</gene>
<dbReference type="KEGG" id="eff:skT53_13420"/>
<evidence type="ECO:0000313" key="3">
    <source>
        <dbReference type="Proteomes" id="UP000593802"/>
    </source>
</evidence>
<proteinExistence type="predicted"/>